<dbReference type="SUPFAM" id="SSF55545">
    <property type="entry name" value="beta-N-acetylhexosaminidase-like domain"/>
    <property type="match status" value="1"/>
</dbReference>
<dbReference type="Pfam" id="PF02838">
    <property type="entry name" value="Glyco_hydro_20b"/>
    <property type="match status" value="1"/>
</dbReference>
<dbReference type="InterPro" id="IPR029018">
    <property type="entry name" value="Hex-like_dom2"/>
</dbReference>
<dbReference type="PRINTS" id="PR00738">
    <property type="entry name" value="GLHYDRLASE20"/>
</dbReference>
<dbReference type="EMBL" id="AP021858">
    <property type="protein sequence ID" value="BBO22930.1"/>
    <property type="molecule type" value="Genomic_DNA"/>
</dbReference>
<dbReference type="PANTHER" id="PTHR22600:SF57">
    <property type="entry name" value="BETA-N-ACETYLHEXOSAMINIDASE"/>
    <property type="match status" value="1"/>
</dbReference>
<dbReference type="Gene3D" id="3.30.379.10">
    <property type="entry name" value="Chitobiase/beta-hexosaminidase domain 2-like"/>
    <property type="match status" value="1"/>
</dbReference>
<dbReference type="SUPFAM" id="SSF56988">
    <property type="entry name" value="Anthrax protective antigen"/>
    <property type="match status" value="1"/>
</dbReference>
<evidence type="ECO:0000313" key="8">
    <source>
        <dbReference type="EMBL" id="BBO22930.1"/>
    </source>
</evidence>
<accession>A0A809R5V5</accession>
<dbReference type="Gene3D" id="2.60.120.1560">
    <property type="match status" value="1"/>
</dbReference>
<dbReference type="GO" id="GO:0016020">
    <property type="term" value="C:membrane"/>
    <property type="evidence" value="ECO:0007669"/>
    <property type="project" value="TreeGrafter"/>
</dbReference>
<dbReference type="PROSITE" id="PS51820">
    <property type="entry name" value="PA14"/>
    <property type="match status" value="1"/>
</dbReference>
<dbReference type="GO" id="GO:0030203">
    <property type="term" value="P:glycosaminoglycan metabolic process"/>
    <property type="evidence" value="ECO:0007669"/>
    <property type="project" value="TreeGrafter"/>
</dbReference>
<comment type="similarity">
    <text evidence="2">Belongs to the glycosyl hydrolase 20 family.</text>
</comment>
<reference evidence="8" key="1">
    <citation type="journal article" name="DNA Res.">
        <title>The physiological potential of anammox bacteria as revealed by their core genome structure.</title>
        <authorList>
            <person name="Okubo T."/>
            <person name="Toyoda A."/>
            <person name="Fukuhara K."/>
            <person name="Uchiyama I."/>
            <person name="Harigaya Y."/>
            <person name="Kuroiwa M."/>
            <person name="Suzuki T."/>
            <person name="Murakami Y."/>
            <person name="Suwa Y."/>
            <person name="Takami H."/>
        </authorList>
    </citation>
    <scope>NUCLEOTIDE SEQUENCE</scope>
    <source>
        <strain evidence="8">317325-2</strain>
    </source>
</reference>
<dbReference type="CDD" id="cd06563">
    <property type="entry name" value="GH20_chitobiase-like"/>
    <property type="match status" value="1"/>
</dbReference>
<dbReference type="InterPro" id="IPR011658">
    <property type="entry name" value="PA14_dom"/>
</dbReference>
<comment type="catalytic activity">
    <reaction evidence="1">
        <text>Hydrolysis of terminal non-reducing N-acetyl-D-hexosamine residues in N-acetyl-beta-D-hexosaminides.</text>
        <dbReference type="EC" id="3.2.1.52"/>
    </reaction>
</comment>
<dbReference type="GO" id="GO:0004563">
    <property type="term" value="F:beta-N-acetylhexosaminidase activity"/>
    <property type="evidence" value="ECO:0007669"/>
    <property type="project" value="UniProtKB-EC"/>
</dbReference>
<proteinExistence type="inferred from homology"/>
<keyword evidence="5" id="KW-0326">Glycosidase</keyword>
<evidence type="ECO:0000256" key="5">
    <source>
        <dbReference type="ARBA" id="ARBA00023295"/>
    </source>
</evidence>
<dbReference type="InterPro" id="IPR015883">
    <property type="entry name" value="Glyco_hydro_20_cat"/>
</dbReference>
<dbReference type="SUPFAM" id="SSF51445">
    <property type="entry name" value="(Trans)glycosidases"/>
    <property type="match status" value="1"/>
</dbReference>
<evidence type="ECO:0000313" key="9">
    <source>
        <dbReference type="Proteomes" id="UP000662873"/>
    </source>
</evidence>
<dbReference type="InterPro" id="IPR059177">
    <property type="entry name" value="GH29D-like_dom"/>
</dbReference>
<dbReference type="Pfam" id="PF07691">
    <property type="entry name" value="PA14"/>
    <property type="match status" value="1"/>
</dbReference>
<dbReference type="InterPro" id="IPR037524">
    <property type="entry name" value="PA14/GLEYA"/>
</dbReference>
<evidence type="ECO:0000256" key="4">
    <source>
        <dbReference type="ARBA" id="ARBA00022801"/>
    </source>
</evidence>
<keyword evidence="4" id="KW-0378">Hydrolase</keyword>
<dbReference type="Pfam" id="PF00728">
    <property type="entry name" value="Glyco_hydro_20"/>
    <property type="match status" value="1"/>
</dbReference>
<evidence type="ECO:0000256" key="3">
    <source>
        <dbReference type="ARBA" id="ARBA00012663"/>
    </source>
</evidence>
<dbReference type="InterPro" id="IPR015882">
    <property type="entry name" value="HEX_bac_N"/>
</dbReference>
<feature type="active site" description="Proton donor" evidence="6">
    <location>
        <position position="360"/>
    </location>
</feature>
<evidence type="ECO:0000256" key="2">
    <source>
        <dbReference type="ARBA" id="ARBA00006285"/>
    </source>
</evidence>
<feature type="domain" description="PA14" evidence="7">
    <location>
        <begin position="641"/>
        <end position="785"/>
    </location>
</feature>
<dbReference type="AlphaFoldDB" id="A0A809R5V5"/>
<dbReference type="GO" id="GO:0005975">
    <property type="term" value="P:carbohydrate metabolic process"/>
    <property type="evidence" value="ECO:0007669"/>
    <property type="project" value="InterPro"/>
</dbReference>
<gene>
    <name evidence="8" type="ORF">NPRO_05250</name>
</gene>
<protein>
    <recommendedName>
        <fullName evidence="3">beta-N-acetylhexosaminidase</fullName>
        <ecNumber evidence="3">3.2.1.52</ecNumber>
    </recommendedName>
</protein>
<dbReference type="SMART" id="SM00758">
    <property type="entry name" value="PA14"/>
    <property type="match status" value="1"/>
</dbReference>
<organism evidence="8 9">
    <name type="scientific">Candidatus Nitrosymbiomonas proteolyticus</name>
    <dbReference type="NCBI Taxonomy" id="2608984"/>
    <lineage>
        <taxon>Bacteria</taxon>
        <taxon>Bacillati</taxon>
        <taxon>Armatimonadota</taxon>
        <taxon>Armatimonadota incertae sedis</taxon>
        <taxon>Candidatus Nitrosymbiomonas</taxon>
    </lineage>
</organism>
<dbReference type="Proteomes" id="UP000662873">
    <property type="component" value="Chromosome"/>
</dbReference>
<dbReference type="Pfam" id="PF13290">
    <property type="entry name" value="CHB_HEX_C_1"/>
    <property type="match status" value="1"/>
</dbReference>
<dbReference type="InterPro" id="IPR025705">
    <property type="entry name" value="Beta_hexosaminidase_sua/sub"/>
</dbReference>
<name>A0A809R5V5_9BACT</name>
<dbReference type="InterPro" id="IPR017853">
    <property type="entry name" value="GH"/>
</dbReference>
<evidence type="ECO:0000256" key="1">
    <source>
        <dbReference type="ARBA" id="ARBA00001231"/>
    </source>
</evidence>
<dbReference type="EC" id="3.2.1.52" evidence="3"/>
<evidence type="ECO:0000256" key="6">
    <source>
        <dbReference type="PIRSR" id="PIRSR625705-1"/>
    </source>
</evidence>
<dbReference type="PANTHER" id="PTHR22600">
    <property type="entry name" value="BETA-HEXOSAMINIDASE"/>
    <property type="match status" value="1"/>
</dbReference>
<evidence type="ECO:0000259" key="7">
    <source>
        <dbReference type="PROSITE" id="PS51820"/>
    </source>
</evidence>
<dbReference type="Gene3D" id="3.20.20.80">
    <property type="entry name" value="Glycosidases"/>
    <property type="match status" value="1"/>
</dbReference>
<sequence>MGRQTAPEGVTINDMTLAATCLVAAGLALFARDASSLPALFPYPQQMTPLEDSPFAASQSTLVFDASGSLGGQLLAERLRALVGEGVRLSSERADADRDQVIAFLPALPQHGVRYEGYRLTIRKRRIEVRYVDPAGALHAAQTLIQLLPPAPSNPRQRTSRVEIPAMEIADWPRFSWRGMHLDVSRHFFPVEDIKRYLDSLALHKMNVFHWHLTDDGGWRMQSDRYPKLTEVGAWRVDTGGQWPGGNWNYSELRFPGPNSGKKLYGGYYTKEQIRDIVKYAADRNITVVPEIEMPGHSLPALVAYPELGCEGVEPYPEPGFNRTNNFCPGKDETLEFLEAILDETLDLFPSKFIHIGADEVWKGFWQKCPKCQERIRTEGLAVNNGHSPEENLQSWLVRRVESYLWRKGRRLVGWDEILEGGLAPGATVMSWRGIAGGIAAAKAGQDVVMSPTSHCYFDYSYETTPVRHVYSWDPVPADLSPEEAKHVLGGQANVWTEWIPTWERVETMIFPRMLATAEVLWTEKSALDWNSFESRLARYFPRLDAMGIAYHMPKPTIAAGAVLFDDVTRVEIDVPEGMPFLLRFTSDGSLPTGDSRLYDGPIEVRESSVLTFSYVNSQGKAGDPARIECKKYLPEKEVRGLAEGWSARLFAGRWSSVPAFEELSPSASGRALSVNFADPASSLGSLTLPRENFALEFAGFFRVESPGVYTFSLGSDDGSVLWIAGAKLIDNDGLHGYLEKSASVALKPGYYPLRVGMFQAGGARSLSLNVEGPGLAKGQVKAWSRP</sequence>
<dbReference type="KEGG" id="npy:NPRO_05250"/>